<keyword evidence="11" id="KW-0133">Cell shape</keyword>
<keyword evidence="5" id="KW-1003">Cell membrane</keyword>
<proteinExistence type="inferred from homology"/>
<evidence type="ECO:0000256" key="15">
    <source>
        <dbReference type="ARBA" id="ARBA00023316"/>
    </source>
</evidence>
<keyword evidence="8" id="KW-0328">Glycosyltransferase</keyword>
<evidence type="ECO:0000256" key="13">
    <source>
        <dbReference type="ARBA" id="ARBA00023136"/>
    </source>
</evidence>
<dbReference type="PANTHER" id="PTHR32282:SF11">
    <property type="entry name" value="PENICILLIN-BINDING PROTEIN 1B"/>
    <property type="match status" value="1"/>
</dbReference>
<feature type="domain" description="Penicillin-binding protein transpeptidase" evidence="20">
    <location>
        <begin position="431"/>
        <end position="694"/>
    </location>
</feature>
<evidence type="ECO:0000313" key="23">
    <source>
        <dbReference type="Proteomes" id="UP001597357"/>
    </source>
</evidence>
<dbReference type="InterPro" id="IPR001264">
    <property type="entry name" value="Glyco_trans_51"/>
</dbReference>
<comment type="pathway">
    <text evidence="2">Cell wall biogenesis; peptidoglycan biosynthesis.</text>
</comment>
<dbReference type="InterPro" id="IPR050396">
    <property type="entry name" value="Glycosyltr_51/Transpeptidase"/>
</dbReference>
<evidence type="ECO:0000256" key="1">
    <source>
        <dbReference type="ARBA" id="ARBA00004236"/>
    </source>
</evidence>
<feature type="domain" description="Glycosyl transferase family 51" evidence="21">
    <location>
        <begin position="69"/>
        <end position="245"/>
    </location>
</feature>
<evidence type="ECO:0000256" key="6">
    <source>
        <dbReference type="ARBA" id="ARBA00022645"/>
    </source>
</evidence>
<keyword evidence="15" id="KW-0961">Cell wall biogenesis/degradation</keyword>
<sequence>MAKKTKKEHKQSGFIKYIIGFWLLFLTGLLAVVMFFLLASWDVFGEMPSFEQLENPETNLATEVFSSDGKTLGKYYNENRTPIKFEDLSENLVQALIATEDERYYNHSGIDARGTARALLYMGSKGGASTLSQQLAKQLFHGEGAKDILGRVTQKVKEWIIAVRLERSYTKEEILAMYFNIYDFNNNAVGVRSASRIYFGGKEPHELKVEEAAVLAGMFKNSSLYNPRRNPEGVTNRRNVVLKQMAKVGYISEEEKDSLQKLPLKINYQPESHQSGLATYFRMFLREFLKDWAKENPKEDGSTYNIYRDGLKVYTSIDAKMQAYAEEAVQEHMKNLQTEFDRQNQKNKTKPFRGISQESIDNIINRAIKNSSRYKHMLKNGASEKEIMASFNEKTEMSVFTWNNPRQEKDTIMTPLDSIYYYKSFLNTGMMSMEPQTGEVKAWVGGINFRHFKYEHVKQARRQVGSTFKPFVYATAIDQLQLSPCYELPNTLHTIPAGSHGVTDSWTPKNSSGKYGGMVNLKQALANSLNTITARLIDKIGPEPVIDLLDKLGVDTSNIDPVAAIALGSVDLSVFEMVSAYSTFANKGVYVKPVIVTRIEDKNGTILYQHVPETRDVMSEEAAYVTINLMEGVTRGGSGTRLRTSGWTPEYYKKVVTGHPYKLTNPIAGKTGTTQNQSDGWFMGVVPNLTTGVWVGGEDRSVHFSSITYGQGATMALPIWGSYMKKIYNDPELDVSKGDFEKPENLSIEVDCDNYKNSEEDQDDDTGPDIGELEL</sequence>
<dbReference type="SUPFAM" id="SSF56601">
    <property type="entry name" value="beta-lactamase/transpeptidase-like"/>
    <property type="match status" value="1"/>
</dbReference>
<evidence type="ECO:0000256" key="12">
    <source>
        <dbReference type="ARBA" id="ARBA00022984"/>
    </source>
</evidence>
<protein>
    <submittedName>
        <fullName evidence="22">Penicillin-binding protein 1A</fullName>
    </submittedName>
</protein>
<keyword evidence="12" id="KW-0573">Peptidoglycan synthesis</keyword>
<keyword evidence="19" id="KW-0812">Transmembrane</keyword>
<evidence type="ECO:0000256" key="8">
    <source>
        <dbReference type="ARBA" id="ARBA00022676"/>
    </source>
</evidence>
<comment type="similarity">
    <text evidence="4">In the N-terminal section; belongs to the glycosyltransferase 51 family.</text>
</comment>
<keyword evidence="13 19" id="KW-0472">Membrane</keyword>
<gene>
    <name evidence="22" type="ORF">ACFSQ0_08500</name>
</gene>
<evidence type="ECO:0000256" key="16">
    <source>
        <dbReference type="ARBA" id="ARBA00034000"/>
    </source>
</evidence>
<feature type="transmembrane region" description="Helical" evidence="19">
    <location>
        <begin position="21"/>
        <end position="41"/>
    </location>
</feature>
<evidence type="ECO:0000256" key="18">
    <source>
        <dbReference type="SAM" id="MobiDB-lite"/>
    </source>
</evidence>
<dbReference type="InterPro" id="IPR001460">
    <property type="entry name" value="PCN-bd_Tpept"/>
</dbReference>
<dbReference type="RefSeq" id="WP_379046920.1">
    <property type="nucleotide sequence ID" value="NZ_JBHULZ010000041.1"/>
</dbReference>
<evidence type="ECO:0000256" key="9">
    <source>
        <dbReference type="ARBA" id="ARBA00022679"/>
    </source>
</evidence>
<dbReference type="InterPro" id="IPR036950">
    <property type="entry name" value="PBP_transglycosylase"/>
</dbReference>
<evidence type="ECO:0000256" key="19">
    <source>
        <dbReference type="SAM" id="Phobius"/>
    </source>
</evidence>
<evidence type="ECO:0000256" key="11">
    <source>
        <dbReference type="ARBA" id="ARBA00022960"/>
    </source>
</evidence>
<feature type="compositionally biased region" description="Acidic residues" evidence="18">
    <location>
        <begin position="760"/>
        <end position="775"/>
    </location>
</feature>
<evidence type="ECO:0000256" key="5">
    <source>
        <dbReference type="ARBA" id="ARBA00022475"/>
    </source>
</evidence>
<keyword evidence="9" id="KW-0808">Transferase</keyword>
<comment type="caution">
    <text evidence="22">The sequence shown here is derived from an EMBL/GenBank/DDBJ whole genome shotgun (WGS) entry which is preliminary data.</text>
</comment>
<accession>A0ABW5SE26</accession>
<comment type="catalytic activity">
    <reaction evidence="16">
        <text>Preferential cleavage: (Ac)2-L-Lys-D-Ala-|-D-Ala. Also transpeptidation of peptidyl-alanyl moieties that are N-acyl substituents of D-alanine.</text>
        <dbReference type="EC" id="3.4.16.4"/>
    </reaction>
</comment>
<dbReference type="InterPro" id="IPR023346">
    <property type="entry name" value="Lysozyme-like_dom_sf"/>
</dbReference>
<name>A0ABW5SE26_9FLAO</name>
<dbReference type="SUPFAM" id="SSF53955">
    <property type="entry name" value="Lysozyme-like"/>
    <property type="match status" value="1"/>
</dbReference>
<evidence type="ECO:0000259" key="21">
    <source>
        <dbReference type="Pfam" id="PF00912"/>
    </source>
</evidence>
<dbReference type="Gene3D" id="3.40.710.10">
    <property type="entry name" value="DD-peptidase/beta-lactamase superfamily"/>
    <property type="match status" value="2"/>
</dbReference>
<dbReference type="EMBL" id="JBHULZ010000041">
    <property type="protein sequence ID" value="MFD2698028.1"/>
    <property type="molecule type" value="Genomic_DNA"/>
</dbReference>
<reference evidence="23" key="1">
    <citation type="journal article" date="2019" name="Int. J. Syst. Evol. Microbiol.">
        <title>The Global Catalogue of Microorganisms (GCM) 10K type strain sequencing project: providing services to taxonomists for standard genome sequencing and annotation.</title>
        <authorList>
            <consortium name="The Broad Institute Genomics Platform"/>
            <consortium name="The Broad Institute Genome Sequencing Center for Infectious Disease"/>
            <person name="Wu L."/>
            <person name="Ma J."/>
        </authorList>
    </citation>
    <scope>NUCLEOTIDE SEQUENCE [LARGE SCALE GENOMIC DNA]</scope>
    <source>
        <strain evidence="23">KCTC 42255</strain>
    </source>
</reference>
<evidence type="ECO:0000256" key="3">
    <source>
        <dbReference type="ARBA" id="ARBA00007090"/>
    </source>
</evidence>
<keyword evidence="7" id="KW-0645">Protease</keyword>
<dbReference type="Pfam" id="PF00912">
    <property type="entry name" value="Transgly"/>
    <property type="match status" value="1"/>
</dbReference>
<evidence type="ECO:0000256" key="10">
    <source>
        <dbReference type="ARBA" id="ARBA00022801"/>
    </source>
</evidence>
<keyword evidence="14" id="KW-0511">Multifunctional enzyme</keyword>
<keyword evidence="23" id="KW-1185">Reference proteome</keyword>
<keyword evidence="6" id="KW-0121">Carboxypeptidase</keyword>
<organism evidence="22 23">
    <name type="scientific">Mesonia sediminis</name>
    <dbReference type="NCBI Taxonomy" id="1703946"/>
    <lineage>
        <taxon>Bacteria</taxon>
        <taxon>Pseudomonadati</taxon>
        <taxon>Bacteroidota</taxon>
        <taxon>Flavobacteriia</taxon>
        <taxon>Flavobacteriales</taxon>
        <taxon>Flavobacteriaceae</taxon>
        <taxon>Mesonia</taxon>
    </lineage>
</organism>
<dbReference type="Pfam" id="PF00905">
    <property type="entry name" value="Transpeptidase"/>
    <property type="match status" value="1"/>
</dbReference>
<comment type="similarity">
    <text evidence="3">In the C-terminal section; belongs to the transpeptidase family.</text>
</comment>
<evidence type="ECO:0000256" key="7">
    <source>
        <dbReference type="ARBA" id="ARBA00022670"/>
    </source>
</evidence>
<evidence type="ECO:0000313" key="22">
    <source>
        <dbReference type="EMBL" id="MFD2698028.1"/>
    </source>
</evidence>
<comment type="subcellular location">
    <subcellularLocation>
        <location evidence="1">Cell membrane</location>
    </subcellularLocation>
</comment>
<dbReference type="Gene3D" id="1.10.3810.10">
    <property type="entry name" value="Biosynthetic peptidoglycan transglycosylase-like"/>
    <property type="match status" value="1"/>
</dbReference>
<keyword evidence="10" id="KW-0378">Hydrolase</keyword>
<dbReference type="InterPro" id="IPR012338">
    <property type="entry name" value="Beta-lactam/transpept-like"/>
</dbReference>
<evidence type="ECO:0000259" key="20">
    <source>
        <dbReference type="Pfam" id="PF00905"/>
    </source>
</evidence>
<evidence type="ECO:0000256" key="4">
    <source>
        <dbReference type="ARBA" id="ARBA00007739"/>
    </source>
</evidence>
<evidence type="ECO:0000256" key="14">
    <source>
        <dbReference type="ARBA" id="ARBA00023268"/>
    </source>
</evidence>
<evidence type="ECO:0000256" key="2">
    <source>
        <dbReference type="ARBA" id="ARBA00004752"/>
    </source>
</evidence>
<feature type="region of interest" description="Disordered" evidence="18">
    <location>
        <begin position="738"/>
        <end position="775"/>
    </location>
</feature>
<evidence type="ECO:0000256" key="17">
    <source>
        <dbReference type="ARBA" id="ARBA00049902"/>
    </source>
</evidence>
<keyword evidence="19" id="KW-1133">Transmembrane helix</keyword>
<comment type="catalytic activity">
    <reaction evidence="17">
        <text>[GlcNAc-(1-&gt;4)-Mur2Ac(oyl-L-Ala-gamma-D-Glu-L-Lys-D-Ala-D-Ala)](n)-di-trans,octa-cis-undecaprenyl diphosphate + beta-D-GlcNAc-(1-&gt;4)-Mur2Ac(oyl-L-Ala-gamma-D-Glu-L-Lys-D-Ala-D-Ala)-di-trans,octa-cis-undecaprenyl diphosphate = [GlcNAc-(1-&gt;4)-Mur2Ac(oyl-L-Ala-gamma-D-Glu-L-Lys-D-Ala-D-Ala)](n+1)-di-trans,octa-cis-undecaprenyl diphosphate + di-trans,octa-cis-undecaprenyl diphosphate + H(+)</text>
        <dbReference type="Rhea" id="RHEA:23708"/>
        <dbReference type="Rhea" id="RHEA-COMP:9602"/>
        <dbReference type="Rhea" id="RHEA-COMP:9603"/>
        <dbReference type="ChEBI" id="CHEBI:15378"/>
        <dbReference type="ChEBI" id="CHEBI:58405"/>
        <dbReference type="ChEBI" id="CHEBI:60033"/>
        <dbReference type="ChEBI" id="CHEBI:78435"/>
        <dbReference type="EC" id="2.4.99.28"/>
    </reaction>
</comment>
<dbReference type="Proteomes" id="UP001597357">
    <property type="component" value="Unassembled WGS sequence"/>
</dbReference>
<dbReference type="PANTHER" id="PTHR32282">
    <property type="entry name" value="BINDING PROTEIN TRANSPEPTIDASE, PUTATIVE-RELATED"/>
    <property type="match status" value="1"/>
</dbReference>